<evidence type="ECO:0000313" key="1">
    <source>
        <dbReference type="EMBL" id="PRQ23096.1"/>
    </source>
</evidence>
<gene>
    <name evidence="1" type="ORF">RchiOBHm_Chr6g0257511</name>
</gene>
<evidence type="ECO:0000313" key="2">
    <source>
        <dbReference type="Proteomes" id="UP000238479"/>
    </source>
</evidence>
<dbReference type="EMBL" id="PDCK01000044">
    <property type="protein sequence ID" value="PRQ23096.1"/>
    <property type="molecule type" value="Genomic_DNA"/>
</dbReference>
<protein>
    <submittedName>
        <fullName evidence="1">Uncharacterized protein</fullName>
    </submittedName>
</protein>
<organism evidence="1 2">
    <name type="scientific">Rosa chinensis</name>
    <name type="common">China rose</name>
    <dbReference type="NCBI Taxonomy" id="74649"/>
    <lineage>
        <taxon>Eukaryota</taxon>
        <taxon>Viridiplantae</taxon>
        <taxon>Streptophyta</taxon>
        <taxon>Embryophyta</taxon>
        <taxon>Tracheophyta</taxon>
        <taxon>Spermatophyta</taxon>
        <taxon>Magnoliopsida</taxon>
        <taxon>eudicotyledons</taxon>
        <taxon>Gunneridae</taxon>
        <taxon>Pentapetalae</taxon>
        <taxon>rosids</taxon>
        <taxon>fabids</taxon>
        <taxon>Rosales</taxon>
        <taxon>Rosaceae</taxon>
        <taxon>Rosoideae</taxon>
        <taxon>Rosoideae incertae sedis</taxon>
        <taxon>Rosa</taxon>
    </lineage>
</organism>
<accession>A0A2P6PMG4</accession>
<name>A0A2P6PMG4_ROSCH</name>
<sequence>MPEMIFGDSCLVLKHVKKWLPPVEVPAAALWKFRCTKKLRVDGVLMR</sequence>
<comment type="caution">
    <text evidence="1">The sequence shown here is derived from an EMBL/GenBank/DDBJ whole genome shotgun (WGS) entry which is preliminary data.</text>
</comment>
<reference evidence="1 2" key="1">
    <citation type="journal article" date="2018" name="Nat. Genet.">
        <title>The Rosa genome provides new insights in the design of modern roses.</title>
        <authorList>
            <person name="Bendahmane M."/>
        </authorList>
    </citation>
    <scope>NUCLEOTIDE SEQUENCE [LARGE SCALE GENOMIC DNA]</scope>
    <source>
        <strain evidence="2">cv. Old Blush</strain>
    </source>
</reference>
<keyword evidence="2" id="KW-1185">Reference proteome</keyword>
<dbReference type="AlphaFoldDB" id="A0A2P6PMG4"/>
<dbReference type="Gramene" id="PRQ23096">
    <property type="protein sequence ID" value="PRQ23096"/>
    <property type="gene ID" value="RchiOBHm_Chr6g0257511"/>
</dbReference>
<dbReference type="Proteomes" id="UP000238479">
    <property type="component" value="Chromosome 6"/>
</dbReference>
<proteinExistence type="predicted"/>